<name>A0A1C0TN75_9GAMM</name>
<dbReference type="SUPFAM" id="SSF51556">
    <property type="entry name" value="Metallo-dependent hydrolases"/>
    <property type="match status" value="1"/>
</dbReference>
<evidence type="ECO:0000313" key="3">
    <source>
        <dbReference type="EMBL" id="OCQ20126.1"/>
    </source>
</evidence>
<comment type="caution">
    <text evidence="3">The sequence shown here is derived from an EMBL/GenBank/DDBJ whole genome shotgun (WGS) entry which is preliminary data.</text>
</comment>
<dbReference type="GO" id="GO:0016787">
    <property type="term" value="F:hydrolase activity"/>
    <property type="evidence" value="ECO:0007669"/>
    <property type="project" value="InterPro"/>
</dbReference>
<dbReference type="PANTHER" id="PTHR43569">
    <property type="entry name" value="AMIDOHYDROLASE"/>
    <property type="match status" value="1"/>
</dbReference>
<dbReference type="EMBL" id="MAUJ01000006">
    <property type="protein sequence ID" value="OCQ20126.1"/>
    <property type="molecule type" value="Genomic_DNA"/>
</dbReference>
<proteinExistence type="inferred from homology"/>
<dbReference type="Gene3D" id="3.20.20.140">
    <property type="entry name" value="Metal-dependent hydrolases"/>
    <property type="match status" value="1"/>
</dbReference>
<dbReference type="Proteomes" id="UP000093366">
    <property type="component" value="Unassembled WGS sequence"/>
</dbReference>
<protein>
    <recommendedName>
        <fullName evidence="2">Amidohydrolase-related domain-containing protein</fullName>
    </recommendedName>
</protein>
<dbReference type="RefSeq" id="WP_065791615.1">
    <property type="nucleotide sequence ID" value="NZ_JAGJED010000006.1"/>
</dbReference>
<dbReference type="InterPro" id="IPR006680">
    <property type="entry name" value="Amidohydro-rel"/>
</dbReference>
<reference evidence="4" key="1">
    <citation type="submission" date="2016-07" db="EMBL/GenBank/DDBJ databases">
        <authorList>
            <person name="Florea S."/>
            <person name="Webb J.S."/>
            <person name="Jaromczyk J."/>
            <person name="Schardl C.L."/>
        </authorList>
    </citation>
    <scope>NUCLEOTIDE SEQUENCE [LARGE SCALE GENOMIC DNA]</scope>
    <source>
        <strain evidence="4">IPB1</strain>
    </source>
</reference>
<evidence type="ECO:0000313" key="4">
    <source>
        <dbReference type="Proteomes" id="UP000093366"/>
    </source>
</evidence>
<dbReference type="InterPro" id="IPR032466">
    <property type="entry name" value="Metal_Hydrolase"/>
</dbReference>
<accession>A0A1C0TN75</accession>
<dbReference type="OrthoDB" id="9787654at2"/>
<sequence>MNIIDPHLHFFDLIKGDYTWLKDNPPNWPNIEKIRQDHLPEALLSNTQVNLRGCVHVEAGFDNNNPQRELDWLQDILPNLPYKAVAYAPIDADKSEFRHQLNALSHTHLVALRDITEGADAARLLSPNVADNIALLHQQNYHFEAQFEFANHPVAQRLYEIYSAIPDATLVLNHAGFMERSGAWQSAIDTLSKLNNCTIKFSGHEMLDSPLCPTEQLAILLDAFGEDRVMLASNHPVCLIQRNFDQQWQHYFNVVSQIAPTAWHKLSYENAKHLYQFAL</sequence>
<comment type="similarity">
    <text evidence="1">Belongs to the metallo-dependent hydrolases superfamily.</text>
</comment>
<evidence type="ECO:0000259" key="2">
    <source>
        <dbReference type="Pfam" id="PF04909"/>
    </source>
</evidence>
<gene>
    <name evidence="3" type="ORF">A7985_16965</name>
</gene>
<feature type="domain" description="Amidohydrolase-related" evidence="2">
    <location>
        <begin position="158"/>
        <end position="277"/>
    </location>
</feature>
<dbReference type="PANTHER" id="PTHR43569:SF2">
    <property type="entry name" value="AMIDOHYDROLASE-RELATED DOMAIN-CONTAINING PROTEIN"/>
    <property type="match status" value="1"/>
</dbReference>
<organism evidence="3 4">
    <name type="scientific">Pseudoalteromonas luteoviolacea</name>
    <dbReference type="NCBI Taxonomy" id="43657"/>
    <lineage>
        <taxon>Bacteria</taxon>
        <taxon>Pseudomonadati</taxon>
        <taxon>Pseudomonadota</taxon>
        <taxon>Gammaproteobacteria</taxon>
        <taxon>Alteromonadales</taxon>
        <taxon>Pseudoalteromonadaceae</taxon>
        <taxon>Pseudoalteromonas</taxon>
    </lineage>
</organism>
<dbReference type="Pfam" id="PF04909">
    <property type="entry name" value="Amidohydro_2"/>
    <property type="match status" value="1"/>
</dbReference>
<dbReference type="AlphaFoldDB" id="A0A1C0TN75"/>
<dbReference type="InterPro" id="IPR052350">
    <property type="entry name" value="Metallo-dep_Lactonases"/>
</dbReference>
<evidence type="ECO:0000256" key="1">
    <source>
        <dbReference type="ARBA" id="ARBA00038310"/>
    </source>
</evidence>